<evidence type="ECO:0000256" key="4">
    <source>
        <dbReference type="ARBA" id="ARBA00012381"/>
    </source>
</evidence>
<keyword evidence="7" id="KW-0460">Magnesium</keyword>
<dbReference type="PANTHER" id="PTHR42904:SF6">
    <property type="entry name" value="NAD-CAPPED RNA HYDROLASE NUDT12"/>
    <property type="match status" value="1"/>
</dbReference>
<feature type="domain" description="Nudix hydrolase" evidence="10">
    <location>
        <begin position="173"/>
        <end position="299"/>
    </location>
</feature>
<comment type="cofactor">
    <cofactor evidence="1">
        <name>Mg(2+)</name>
        <dbReference type="ChEBI" id="CHEBI:18420"/>
    </cofactor>
</comment>
<sequence length="316" mass="34859">MDADAIPALSRSTIDPAGHRRLDEAWLDKAWADPASRVLVLESGDPGHHGWQALMAKQSRALVSTGERPELVLSNPLQAPEGERYLLGVEDGRAYFAVRAPTELVAGPHARPASLREVGAVLDDRDTGLLTRAIALANWNATHGFCPRCGARTAMAAAGHVRVCEEEGTEQYPRMDPAVIMLVHRERDGREEMLLGNNPNWDARRFSVLAGFVDAGESLEQAVVREVAEEAGVVVEEPKYLSSQPWPFPRSLMMGYTARAVGETERTDDEIAVTRWFTRPELWDALRAEEVLLPGRVSIARTLIEHWYGGELPGGW</sequence>
<organism evidence="11 12">
    <name type="scientific">Nocardiopsis aegyptia</name>
    <dbReference type="NCBI Taxonomy" id="220378"/>
    <lineage>
        <taxon>Bacteria</taxon>
        <taxon>Bacillati</taxon>
        <taxon>Actinomycetota</taxon>
        <taxon>Actinomycetes</taxon>
        <taxon>Streptosporangiales</taxon>
        <taxon>Nocardiopsidaceae</taxon>
        <taxon>Nocardiopsis</taxon>
    </lineage>
</organism>
<comment type="cofactor">
    <cofactor evidence="2">
        <name>Zn(2+)</name>
        <dbReference type="ChEBI" id="CHEBI:29105"/>
    </cofactor>
</comment>
<evidence type="ECO:0000256" key="7">
    <source>
        <dbReference type="ARBA" id="ARBA00022842"/>
    </source>
</evidence>
<gene>
    <name evidence="11" type="ORF">HNR10_004297</name>
</gene>
<protein>
    <recommendedName>
        <fullName evidence="4">NAD(+) diphosphatase</fullName>
        <ecNumber evidence="4">3.6.1.22</ecNumber>
    </recommendedName>
</protein>
<comment type="caution">
    <text evidence="11">The sequence shown here is derived from an EMBL/GenBank/DDBJ whole genome shotgun (WGS) entry which is preliminary data.</text>
</comment>
<dbReference type="Pfam" id="PF00293">
    <property type="entry name" value="NUDIX"/>
    <property type="match status" value="1"/>
</dbReference>
<dbReference type="PROSITE" id="PS51462">
    <property type="entry name" value="NUDIX"/>
    <property type="match status" value="1"/>
</dbReference>
<dbReference type="GO" id="GO:0035529">
    <property type="term" value="F:NADH pyrophosphatase activity"/>
    <property type="evidence" value="ECO:0007669"/>
    <property type="project" value="TreeGrafter"/>
</dbReference>
<dbReference type="GO" id="GO:0005829">
    <property type="term" value="C:cytosol"/>
    <property type="evidence" value="ECO:0007669"/>
    <property type="project" value="TreeGrafter"/>
</dbReference>
<evidence type="ECO:0000313" key="12">
    <source>
        <dbReference type="Proteomes" id="UP000572051"/>
    </source>
</evidence>
<dbReference type="Pfam" id="PF09297">
    <property type="entry name" value="Zn_ribbon_NUD"/>
    <property type="match status" value="1"/>
</dbReference>
<dbReference type="GO" id="GO:0046872">
    <property type="term" value="F:metal ion binding"/>
    <property type="evidence" value="ECO:0007669"/>
    <property type="project" value="UniProtKB-KW"/>
</dbReference>
<dbReference type="Proteomes" id="UP000572051">
    <property type="component" value="Unassembled WGS sequence"/>
</dbReference>
<evidence type="ECO:0000256" key="6">
    <source>
        <dbReference type="ARBA" id="ARBA00022801"/>
    </source>
</evidence>
<dbReference type="EMBL" id="JACCFS010000001">
    <property type="protein sequence ID" value="NYJ36416.1"/>
    <property type="molecule type" value="Genomic_DNA"/>
</dbReference>
<keyword evidence="12" id="KW-1185">Reference proteome</keyword>
<dbReference type="Pfam" id="PF09296">
    <property type="entry name" value="NUDIX-like"/>
    <property type="match status" value="1"/>
</dbReference>
<dbReference type="InterPro" id="IPR000086">
    <property type="entry name" value="NUDIX_hydrolase_dom"/>
</dbReference>
<dbReference type="InterPro" id="IPR049734">
    <property type="entry name" value="NudC-like_C"/>
</dbReference>
<dbReference type="InterPro" id="IPR015797">
    <property type="entry name" value="NUDIX_hydrolase-like_dom_sf"/>
</dbReference>
<dbReference type="InterPro" id="IPR015375">
    <property type="entry name" value="NADH_PPase-like_N"/>
</dbReference>
<dbReference type="GO" id="GO:0006742">
    <property type="term" value="P:NADP+ catabolic process"/>
    <property type="evidence" value="ECO:0007669"/>
    <property type="project" value="TreeGrafter"/>
</dbReference>
<dbReference type="GO" id="GO:0019677">
    <property type="term" value="P:NAD+ catabolic process"/>
    <property type="evidence" value="ECO:0007669"/>
    <property type="project" value="TreeGrafter"/>
</dbReference>
<dbReference type="NCBIfam" id="NF001299">
    <property type="entry name" value="PRK00241.1"/>
    <property type="match status" value="1"/>
</dbReference>
<evidence type="ECO:0000256" key="2">
    <source>
        <dbReference type="ARBA" id="ARBA00001947"/>
    </source>
</evidence>
<dbReference type="CDD" id="cd03429">
    <property type="entry name" value="NUDIX_NADH_pyrophosphatase_Nudt13"/>
    <property type="match status" value="1"/>
</dbReference>
<dbReference type="InterPro" id="IPR020084">
    <property type="entry name" value="NUDIX_hydrolase_CS"/>
</dbReference>
<accession>A0A7Z0EQH0</accession>
<dbReference type="AlphaFoldDB" id="A0A7Z0EQH0"/>
<keyword evidence="5" id="KW-0479">Metal-binding</keyword>
<dbReference type="RefSeq" id="WP_179826301.1">
    <property type="nucleotide sequence ID" value="NZ_JACCFS010000001.1"/>
</dbReference>
<dbReference type="EC" id="3.6.1.22" evidence="4"/>
<dbReference type="Gene3D" id="3.90.79.20">
    <property type="match status" value="1"/>
</dbReference>
<evidence type="ECO:0000256" key="9">
    <source>
        <dbReference type="ARBA" id="ARBA00023679"/>
    </source>
</evidence>
<evidence type="ECO:0000313" key="11">
    <source>
        <dbReference type="EMBL" id="NYJ36416.1"/>
    </source>
</evidence>
<keyword evidence="6 11" id="KW-0378">Hydrolase</keyword>
<dbReference type="PROSITE" id="PS00893">
    <property type="entry name" value="NUDIX_BOX"/>
    <property type="match status" value="1"/>
</dbReference>
<dbReference type="InterPro" id="IPR050241">
    <property type="entry name" value="NAD-cap_RNA_hydrolase_NudC"/>
</dbReference>
<comment type="catalytic activity">
    <reaction evidence="9">
        <text>a 5'-end NAD(+)-phospho-ribonucleoside in mRNA + H2O = a 5'-end phospho-adenosine-phospho-ribonucleoside in mRNA + beta-nicotinamide D-ribonucleotide + 2 H(+)</text>
        <dbReference type="Rhea" id="RHEA:60876"/>
        <dbReference type="Rhea" id="RHEA-COMP:15698"/>
        <dbReference type="Rhea" id="RHEA-COMP:15719"/>
        <dbReference type="ChEBI" id="CHEBI:14649"/>
        <dbReference type="ChEBI" id="CHEBI:15377"/>
        <dbReference type="ChEBI" id="CHEBI:15378"/>
        <dbReference type="ChEBI" id="CHEBI:144029"/>
        <dbReference type="ChEBI" id="CHEBI:144051"/>
    </reaction>
    <physiologicalReaction direction="left-to-right" evidence="9">
        <dbReference type="Rhea" id="RHEA:60877"/>
    </physiologicalReaction>
</comment>
<evidence type="ECO:0000256" key="3">
    <source>
        <dbReference type="ARBA" id="ARBA00009595"/>
    </source>
</evidence>
<evidence type="ECO:0000259" key="10">
    <source>
        <dbReference type="PROSITE" id="PS51462"/>
    </source>
</evidence>
<evidence type="ECO:0000256" key="8">
    <source>
        <dbReference type="ARBA" id="ARBA00023027"/>
    </source>
</evidence>
<dbReference type="InterPro" id="IPR015376">
    <property type="entry name" value="Znr_NADH_PPase"/>
</dbReference>
<comment type="similarity">
    <text evidence="3">Belongs to the Nudix hydrolase family. NudC subfamily.</text>
</comment>
<keyword evidence="8" id="KW-0520">NAD</keyword>
<dbReference type="SUPFAM" id="SSF55811">
    <property type="entry name" value="Nudix"/>
    <property type="match status" value="1"/>
</dbReference>
<name>A0A7Z0EQH0_9ACTN</name>
<dbReference type="PANTHER" id="PTHR42904">
    <property type="entry name" value="NUDIX HYDROLASE, NUDC SUBFAMILY"/>
    <property type="match status" value="1"/>
</dbReference>
<reference evidence="11 12" key="1">
    <citation type="submission" date="2020-07" db="EMBL/GenBank/DDBJ databases">
        <title>Sequencing the genomes of 1000 actinobacteria strains.</title>
        <authorList>
            <person name="Klenk H.-P."/>
        </authorList>
    </citation>
    <scope>NUCLEOTIDE SEQUENCE [LARGE SCALE GENOMIC DNA]</scope>
    <source>
        <strain evidence="11 12">DSM 44442</strain>
    </source>
</reference>
<evidence type="ECO:0000256" key="5">
    <source>
        <dbReference type="ARBA" id="ARBA00022723"/>
    </source>
</evidence>
<evidence type="ECO:0000256" key="1">
    <source>
        <dbReference type="ARBA" id="ARBA00001946"/>
    </source>
</evidence>
<dbReference type="Gene3D" id="3.90.79.10">
    <property type="entry name" value="Nucleoside Triphosphate Pyrophosphohydrolase"/>
    <property type="match status" value="1"/>
</dbReference>
<proteinExistence type="inferred from homology"/>